<dbReference type="eggNOG" id="ENOG502QRXU">
    <property type="taxonomic scope" value="Eukaryota"/>
</dbReference>
<keyword evidence="3" id="KW-0479">Metal-binding</keyword>
<evidence type="ECO:0000256" key="5">
    <source>
        <dbReference type="ARBA" id="ARBA00022801"/>
    </source>
</evidence>
<keyword evidence="5" id="KW-0378">Hydrolase</keyword>
<dbReference type="InterPro" id="IPR003154">
    <property type="entry name" value="S1/P1nuclease"/>
</dbReference>
<sequence length="307" mass="33976">MMKHLFFVVLAFFLAAFSVRAFGTEGNQAVGYIAMQFLAPRARTFVTSSLGPQYAFSLGPAATWANAVKSQRAYEWSAELHYVNAVDTAPKYCEVDQQDCTNGRCILTAIANYTTRVVDTSLPASQRQEALKFLDSFFGDLGQPLNVEAFEHGGRDIPALCSGKQSNLYDVWDSGIITQLLKRKYSRSVARWVGVLAGRIRTGEYKDKASQWLACSSTTQPEGPESRKRAIDGESDITPLQCPLLWASESNWLVCFDVLSYTSVNPGVCTGTYYDNAVKDIEIQVAKQGYRLAAWLNVLFDGSTHLP</sequence>
<evidence type="ECO:0000256" key="2">
    <source>
        <dbReference type="ARBA" id="ARBA00022722"/>
    </source>
</evidence>
<dbReference type="VEuPathDB" id="FungiDB:SCHCODRAFT_01209476"/>
<dbReference type="PANTHER" id="PTHR33146">
    <property type="entry name" value="ENDONUCLEASE 4"/>
    <property type="match status" value="1"/>
</dbReference>
<comment type="similarity">
    <text evidence="1">Belongs to the nuclease type I family.</text>
</comment>
<dbReference type="GO" id="GO:0004519">
    <property type="term" value="F:endonuclease activity"/>
    <property type="evidence" value="ECO:0007669"/>
    <property type="project" value="UniProtKB-KW"/>
</dbReference>
<dbReference type="EMBL" id="GL377302">
    <property type="protein sequence ID" value="EFJ04072.1"/>
    <property type="molecule type" value="Genomic_DNA"/>
</dbReference>
<evidence type="ECO:0000256" key="7">
    <source>
        <dbReference type="ARBA" id="ARBA00023180"/>
    </source>
</evidence>
<dbReference type="Proteomes" id="UP000007431">
    <property type="component" value="Unassembled WGS sequence"/>
</dbReference>
<keyword evidence="8" id="KW-0732">Signal</keyword>
<feature type="signal peptide" evidence="8">
    <location>
        <begin position="1"/>
        <end position="21"/>
    </location>
</feature>
<dbReference type="AlphaFoldDB" id="D8PLB2"/>
<reference evidence="9 10" key="1">
    <citation type="journal article" date="2010" name="Nat. Biotechnol.">
        <title>Genome sequence of the model mushroom Schizophyllum commune.</title>
        <authorList>
            <person name="Ohm R.A."/>
            <person name="de Jong J.F."/>
            <person name="Lugones L.G."/>
            <person name="Aerts A."/>
            <person name="Kothe E."/>
            <person name="Stajich J.E."/>
            <person name="de Vries R.P."/>
            <person name="Record E."/>
            <person name="Levasseur A."/>
            <person name="Baker S.E."/>
            <person name="Bartholomew K.A."/>
            <person name="Coutinho P.M."/>
            <person name="Erdmann S."/>
            <person name="Fowler T.J."/>
            <person name="Gathman A.C."/>
            <person name="Lombard V."/>
            <person name="Henrissat B."/>
            <person name="Knabe N."/>
            <person name="Kuees U."/>
            <person name="Lilly W.W."/>
            <person name="Lindquist E."/>
            <person name="Lucas S."/>
            <person name="Magnuson J.K."/>
            <person name="Piumi F."/>
            <person name="Raudaskoski M."/>
            <person name="Salamov A."/>
            <person name="Schmutz J."/>
            <person name="Schwarze F.W.M.R."/>
            <person name="vanKuyk P.A."/>
            <person name="Horton J.S."/>
            <person name="Grigoriev I.V."/>
            <person name="Woesten H.A.B."/>
        </authorList>
    </citation>
    <scope>NUCLEOTIDE SEQUENCE [LARGE SCALE GENOMIC DNA]</scope>
    <source>
        <strain evidence="10">H4-8 / FGSC 9210</strain>
    </source>
</reference>
<dbReference type="CDD" id="cd11010">
    <property type="entry name" value="S1-P1_nuclease"/>
    <property type="match status" value="1"/>
</dbReference>
<dbReference type="GO" id="GO:0016788">
    <property type="term" value="F:hydrolase activity, acting on ester bonds"/>
    <property type="evidence" value="ECO:0007669"/>
    <property type="project" value="InterPro"/>
</dbReference>
<dbReference type="HOGENOM" id="CLU_044365_0_0_1"/>
<dbReference type="KEGG" id="scm:SCHCO_01209476"/>
<dbReference type="OMA" id="WDTSIPN"/>
<dbReference type="PANTHER" id="PTHR33146:SF26">
    <property type="entry name" value="ENDONUCLEASE 4"/>
    <property type="match status" value="1"/>
</dbReference>
<dbReference type="GeneID" id="9597705"/>
<protein>
    <recommendedName>
        <fullName evidence="11">Nuclease Le1</fullName>
    </recommendedName>
</protein>
<dbReference type="InParanoid" id="D8PLB2"/>
<evidence type="ECO:0000256" key="8">
    <source>
        <dbReference type="SAM" id="SignalP"/>
    </source>
</evidence>
<dbReference type="OrthoDB" id="441446at2759"/>
<dbReference type="Pfam" id="PF02265">
    <property type="entry name" value="S1-P1_nuclease"/>
    <property type="match status" value="1"/>
</dbReference>
<keyword evidence="7" id="KW-0325">Glycoprotein</keyword>
<dbReference type="GO" id="GO:0046872">
    <property type="term" value="F:metal ion binding"/>
    <property type="evidence" value="ECO:0007669"/>
    <property type="project" value="UniProtKB-KW"/>
</dbReference>
<dbReference type="RefSeq" id="XP_003038974.1">
    <property type="nucleotide sequence ID" value="XM_003038928.1"/>
</dbReference>
<evidence type="ECO:0000256" key="4">
    <source>
        <dbReference type="ARBA" id="ARBA00022759"/>
    </source>
</evidence>
<feature type="chain" id="PRO_5003120122" description="Nuclease Le1" evidence="8">
    <location>
        <begin position="22"/>
        <end position="307"/>
    </location>
</feature>
<dbReference type="GO" id="GO:0006308">
    <property type="term" value="P:DNA catabolic process"/>
    <property type="evidence" value="ECO:0007669"/>
    <property type="project" value="InterPro"/>
</dbReference>
<evidence type="ECO:0008006" key="11">
    <source>
        <dbReference type="Google" id="ProtNLM"/>
    </source>
</evidence>
<name>D8PLB2_SCHCM</name>
<evidence type="ECO:0000256" key="1">
    <source>
        <dbReference type="ARBA" id="ARBA00009547"/>
    </source>
</evidence>
<keyword evidence="10" id="KW-1185">Reference proteome</keyword>
<evidence type="ECO:0000313" key="9">
    <source>
        <dbReference type="EMBL" id="EFJ04072.1"/>
    </source>
</evidence>
<gene>
    <name evidence="9" type="ORF">SCHCODRAFT_13858</name>
</gene>
<dbReference type="Gene3D" id="1.10.575.10">
    <property type="entry name" value="P1 Nuclease"/>
    <property type="match status" value="1"/>
</dbReference>
<evidence type="ECO:0000256" key="3">
    <source>
        <dbReference type="ARBA" id="ARBA00022723"/>
    </source>
</evidence>
<dbReference type="GO" id="GO:0003676">
    <property type="term" value="F:nucleic acid binding"/>
    <property type="evidence" value="ECO:0007669"/>
    <property type="project" value="InterPro"/>
</dbReference>
<accession>D8PLB2</accession>
<dbReference type="SUPFAM" id="SSF48537">
    <property type="entry name" value="Phospholipase C/P1 nuclease"/>
    <property type="match status" value="1"/>
</dbReference>
<keyword evidence="4" id="KW-0255">Endonuclease</keyword>
<evidence type="ECO:0000256" key="6">
    <source>
        <dbReference type="ARBA" id="ARBA00023157"/>
    </source>
</evidence>
<keyword evidence="2" id="KW-0540">Nuclease</keyword>
<dbReference type="InterPro" id="IPR008947">
    <property type="entry name" value="PLipase_C/P1_nuclease_dom_sf"/>
</dbReference>
<evidence type="ECO:0000313" key="10">
    <source>
        <dbReference type="Proteomes" id="UP000007431"/>
    </source>
</evidence>
<keyword evidence="6" id="KW-1015">Disulfide bond</keyword>
<organism evidence="10">
    <name type="scientific">Schizophyllum commune (strain H4-8 / FGSC 9210)</name>
    <name type="common">Split gill fungus</name>
    <dbReference type="NCBI Taxonomy" id="578458"/>
    <lineage>
        <taxon>Eukaryota</taxon>
        <taxon>Fungi</taxon>
        <taxon>Dikarya</taxon>
        <taxon>Basidiomycota</taxon>
        <taxon>Agaricomycotina</taxon>
        <taxon>Agaricomycetes</taxon>
        <taxon>Agaricomycetidae</taxon>
        <taxon>Agaricales</taxon>
        <taxon>Schizophyllaceae</taxon>
        <taxon>Schizophyllum</taxon>
    </lineage>
</organism>
<proteinExistence type="inferred from homology"/>